<dbReference type="PANTHER" id="PTHR11439">
    <property type="entry name" value="GAG-POL-RELATED RETROTRANSPOSON"/>
    <property type="match status" value="1"/>
</dbReference>
<keyword evidence="1" id="KW-0472">Membrane</keyword>
<evidence type="ECO:0000313" key="3">
    <source>
        <dbReference type="Proteomes" id="UP000238479"/>
    </source>
</evidence>
<gene>
    <name evidence="2" type="ORF">RchiOBHm_Chr3g0465961</name>
</gene>
<dbReference type="Gramene" id="PRQ43207">
    <property type="protein sequence ID" value="PRQ43207"/>
    <property type="gene ID" value="RchiOBHm_Chr3g0465961"/>
</dbReference>
<keyword evidence="2" id="KW-0695">RNA-directed DNA polymerase</keyword>
<dbReference type="EC" id="2.7.7.49" evidence="2"/>
<organism evidence="2 3">
    <name type="scientific">Rosa chinensis</name>
    <name type="common">China rose</name>
    <dbReference type="NCBI Taxonomy" id="74649"/>
    <lineage>
        <taxon>Eukaryota</taxon>
        <taxon>Viridiplantae</taxon>
        <taxon>Streptophyta</taxon>
        <taxon>Embryophyta</taxon>
        <taxon>Tracheophyta</taxon>
        <taxon>Spermatophyta</taxon>
        <taxon>Magnoliopsida</taxon>
        <taxon>eudicotyledons</taxon>
        <taxon>Gunneridae</taxon>
        <taxon>Pentapetalae</taxon>
        <taxon>rosids</taxon>
        <taxon>fabids</taxon>
        <taxon>Rosales</taxon>
        <taxon>Rosaceae</taxon>
        <taxon>Rosoideae</taxon>
        <taxon>Rosoideae incertae sedis</taxon>
        <taxon>Rosa</taxon>
    </lineage>
</organism>
<sequence length="119" mass="13278">MHSPTNVHWVAVKRILRYLKYTLNHGLVYQPGSHKLVAYSDADYAGDPDDRHSTGGFCSPCPVLKLSTGNLPTQLLSCLGFDLYFVILMYFPHVPGSGVIISALYLWPPIPYFIPEPSI</sequence>
<keyword evidence="3" id="KW-1185">Reference proteome</keyword>
<dbReference type="PANTHER" id="PTHR11439:SF463">
    <property type="entry name" value="REVERSE TRANSCRIPTASE TY1_COPIA-TYPE DOMAIN-CONTAINING PROTEIN"/>
    <property type="match status" value="1"/>
</dbReference>
<dbReference type="STRING" id="74649.A0A2P6R9V2"/>
<keyword evidence="1" id="KW-1133">Transmembrane helix</keyword>
<dbReference type="EMBL" id="PDCK01000041">
    <property type="protein sequence ID" value="PRQ43207.1"/>
    <property type="molecule type" value="Genomic_DNA"/>
</dbReference>
<keyword evidence="1" id="KW-0812">Transmembrane</keyword>
<dbReference type="AlphaFoldDB" id="A0A2P6R9V2"/>
<reference evidence="2 3" key="1">
    <citation type="journal article" date="2018" name="Nat. Genet.">
        <title>The Rosa genome provides new insights in the design of modern roses.</title>
        <authorList>
            <person name="Bendahmane M."/>
        </authorList>
    </citation>
    <scope>NUCLEOTIDE SEQUENCE [LARGE SCALE GENOMIC DNA]</scope>
    <source>
        <strain evidence="3">cv. Old Blush</strain>
    </source>
</reference>
<name>A0A2P6R9V2_ROSCH</name>
<evidence type="ECO:0000256" key="1">
    <source>
        <dbReference type="SAM" id="Phobius"/>
    </source>
</evidence>
<comment type="caution">
    <text evidence="2">The sequence shown here is derived from an EMBL/GenBank/DDBJ whole genome shotgun (WGS) entry which is preliminary data.</text>
</comment>
<dbReference type="GO" id="GO:0003964">
    <property type="term" value="F:RNA-directed DNA polymerase activity"/>
    <property type="evidence" value="ECO:0007669"/>
    <property type="project" value="UniProtKB-KW"/>
</dbReference>
<protein>
    <submittedName>
        <fullName evidence="2">Putative RNA-directed DNA polymerase</fullName>
        <ecNumber evidence="2">2.7.7.49</ecNumber>
    </submittedName>
</protein>
<feature type="transmembrane region" description="Helical" evidence="1">
    <location>
        <begin position="83"/>
        <end position="107"/>
    </location>
</feature>
<keyword evidence="2" id="KW-0548">Nucleotidyltransferase</keyword>
<proteinExistence type="predicted"/>
<dbReference type="Proteomes" id="UP000238479">
    <property type="component" value="Chromosome 3"/>
</dbReference>
<evidence type="ECO:0000313" key="2">
    <source>
        <dbReference type="EMBL" id="PRQ43207.1"/>
    </source>
</evidence>
<keyword evidence="2" id="KW-0808">Transferase</keyword>
<accession>A0A2P6R9V2</accession>